<dbReference type="PANTHER" id="PTHR45992">
    <property type="entry name" value="EUKARYOTIC ELONGATION FACTOR 2 KINASE-RELATED"/>
    <property type="match status" value="1"/>
</dbReference>
<keyword evidence="8" id="KW-1185">Reference proteome</keyword>
<dbReference type="InterPro" id="IPR004166">
    <property type="entry name" value="a-kinase_dom"/>
</dbReference>
<dbReference type="EMBL" id="JAUIQD010000001">
    <property type="protein sequence ID" value="KAK3364137.1"/>
    <property type="molecule type" value="Genomic_DNA"/>
</dbReference>
<dbReference type="PANTHER" id="PTHR45992:SF2">
    <property type="entry name" value="EUKARYOTIC ELONGATION FACTOR 2 KINASE"/>
    <property type="match status" value="1"/>
</dbReference>
<organism evidence="7 8">
    <name type="scientific">Lasiosphaeria hispida</name>
    <dbReference type="NCBI Taxonomy" id="260671"/>
    <lineage>
        <taxon>Eukaryota</taxon>
        <taxon>Fungi</taxon>
        <taxon>Dikarya</taxon>
        <taxon>Ascomycota</taxon>
        <taxon>Pezizomycotina</taxon>
        <taxon>Sordariomycetes</taxon>
        <taxon>Sordariomycetidae</taxon>
        <taxon>Sordariales</taxon>
        <taxon>Lasiosphaeriaceae</taxon>
        <taxon>Lasiosphaeria</taxon>
    </lineage>
</organism>
<evidence type="ECO:0000256" key="3">
    <source>
        <dbReference type="ARBA" id="ARBA00022741"/>
    </source>
</evidence>
<keyword evidence="3" id="KW-0547">Nucleotide-binding</keyword>
<dbReference type="GO" id="GO:0031037">
    <property type="term" value="P:myosin II filament disassembly"/>
    <property type="evidence" value="ECO:0007669"/>
    <property type="project" value="TreeGrafter"/>
</dbReference>
<evidence type="ECO:0000313" key="8">
    <source>
        <dbReference type="Proteomes" id="UP001275084"/>
    </source>
</evidence>
<dbReference type="SUPFAM" id="SSF56112">
    <property type="entry name" value="Protein kinase-like (PK-like)"/>
    <property type="match status" value="1"/>
</dbReference>
<feature type="domain" description="Alpha-type protein kinase" evidence="6">
    <location>
        <begin position="1"/>
        <end position="211"/>
    </location>
</feature>
<dbReference type="Gene3D" id="3.20.200.10">
    <property type="entry name" value="MHCK/EF2 kinase"/>
    <property type="match status" value="1"/>
</dbReference>
<proteinExistence type="predicted"/>
<evidence type="ECO:0000256" key="5">
    <source>
        <dbReference type="ARBA" id="ARBA00022840"/>
    </source>
</evidence>
<gene>
    <name evidence="7" type="ORF">B0T25DRAFT_513931</name>
</gene>
<evidence type="ECO:0000259" key="6">
    <source>
        <dbReference type="PROSITE" id="PS51158"/>
    </source>
</evidence>
<keyword evidence="2" id="KW-0808">Transferase</keyword>
<keyword evidence="1" id="KW-0723">Serine/threonine-protein kinase</keyword>
<sequence>MMAPDASIKMSTLELTIHKRRVPFAEGALRLAFHARTSASTNSYVVKSFKQQDERFPLLVEDMRVQALCRAFAFEFSGLLGGENKIDFPATACFKCKSAEGDAACISLETFLEGTYIKYNGNAGFVEDRHEGSANQAAQAFSHFTFERSQGRFLVCDLQGAGEFLTDPVIHTADPDCFKLSETNLGTEGIKLFFVSHECNDLCGRLGLRSNQEMVKLCIYTFRDTWPAILDAVRCSNKLCGRILQRAEAKVSDTFPGYHWCDTCLPQLQAFTISQACDLPGASHRFEVSRFFYESQGQKAPRRCPQHRED</sequence>
<dbReference type="InterPro" id="IPR051852">
    <property type="entry name" value="Alpha-type_PK"/>
</dbReference>
<dbReference type="PROSITE" id="PS51158">
    <property type="entry name" value="ALPHA_KINASE"/>
    <property type="match status" value="1"/>
</dbReference>
<dbReference type="GO" id="GO:0004674">
    <property type="term" value="F:protein serine/threonine kinase activity"/>
    <property type="evidence" value="ECO:0007669"/>
    <property type="project" value="UniProtKB-KW"/>
</dbReference>
<evidence type="ECO:0000256" key="2">
    <source>
        <dbReference type="ARBA" id="ARBA00022679"/>
    </source>
</evidence>
<reference evidence="7" key="1">
    <citation type="journal article" date="2023" name="Mol. Phylogenet. Evol.">
        <title>Genome-scale phylogeny and comparative genomics of the fungal order Sordariales.</title>
        <authorList>
            <person name="Hensen N."/>
            <person name="Bonometti L."/>
            <person name="Westerberg I."/>
            <person name="Brannstrom I.O."/>
            <person name="Guillou S."/>
            <person name="Cros-Aarteil S."/>
            <person name="Calhoun S."/>
            <person name="Haridas S."/>
            <person name="Kuo A."/>
            <person name="Mondo S."/>
            <person name="Pangilinan J."/>
            <person name="Riley R."/>
            <person name="LaButti K."/>
            <person name="Andreopoulos B."/>
            <person name="Lipzen A."/>
            <person name="Chen C."/>
            <person name="Yan M."/>
            <person name="Daum C."/>
            <person name="Ng V."/>
            <person name="Clum A."/>
            <person name="Steindorff A."/>
            <person name="Ohm R.A."/>
            <person name="Martin F."/>
            <person name="Silar P."/>
            <person name="Natvig D.O."/>
            <person name="Lalanne C."/>
            <person name="Gautier V."/>
            <person name="Ament-Velasquez S.L."/>
            <person name="Kruys A."/>
            <person name="Hutchinson M.I."/>
            <person name="Powell A.J."/>
            <person name="Barry K."/>
            <person name="Miller A.N."/>
            <person name="Grigoriev I.V."/>
            <person name="Debuchy R."/>
            <person name="Gladieux P."/>
            <person name="Hiltunen Thoren M."/>
            <person name="Johannesson H."/>
        </authorList>
    </citation>
    <scope>NUCLEOTIDE SEQUENCE</scope>
    <source>
        <strain evidence="7">CBS 955.72</strain>
    </source>
</reference>
<dbReference type="GO" id="GO:0005524">
    <property type="term" value="F:ATP binding"/>
    <property type="evidence" value="ECO:0007669"/>
    <property type="project" value="UniProtKB-KW"/>
</dbReference>
<evidence type="ECO:0000313" key="7">
    <source>
        <dbReference type="EMBL" id="KAK3364137.1"/>
    </source>
</evidence>
<comment type="caution">
    <text evidence="7">The sequence shown here is derived from an EMBL/GenBank/DDBJ whole genome shotgun (WGS) entry which is preliminary data.</text>
</comment>
<dbReference type="GO" id="GO:1903013">
    <property type="term" value="P:response to differentiation-inducing factor 1"/>
    <property type="evidence" value="ECO:0007669"/>
    <property type="project" value="TreeGrafter"/>
</dbReference>
<reference evidence="7" key="2">
    <citation type="submission" date="2023-06" db="EMBL/GenBank/DDBJ databases">
        <authorList>
            <consortium name="Lawrence Berkeley National Laboratory"/>
            <person name="Haridas S."/>
            <person name="Hensen N."/>
            <person name="Bonometti L."/>
            <person name="Westerberg I."/>
            <person name="Brannstrom I.O."/>
            <person name="Guillou S."/>
            <person name="Cros-Aarteil S."/>
            <person name="Calhoun S."/>
            <person name="Kuo A."/>
            <person name="Mondo S."/>
            <person name="Pangilinan J."/>
            <person name="Riley R."/>
            <person name="Labutti K."/>
            <person name="Andreopoulos B."/>
            <person name="Lipzen A."/>
            <person name="Chen C."/>
            <person name="Yanf M."/>
            <person name="Daum C."/>
            <person name="Ng V."/>
            <person name="Clum A."/>
            <person name="Steindorff A."/>
            <person name="Ohm R."/>
            <person name="Martin F."/>
            <person name="Silar P."/>
            <person name="Natvig D."/>
            <person name="Lalanne C."/>
            <person name="Gautier V."/>
            <person name="Ament-Velasquez S.L."/>
            <person name="Kruys A."/>
            <person name="Hutchinson M.I."/>
            <person name="Powell A.J."/>
            <person name="Barry K."/>
            <person name="Miller A.N."/>
            <person name="Grigoriev I.V."/>
            <person name="Debuchy R."/>
            <person name="Gladieux P."/>
            <person name="Thoren M.H."/>
            <person name="Johannesson H."/>
        </authorList>
    </citation>
    <scope>NUCLEOTIDE SEQUENCE</scope>
    <source>
        <strain evidence="7">CBS 955.72</strain>
    </source>
</reference>
<dbReference type="Proteomes" id="UP001275084">
    <property type="component" value="Unassembled WGS sequence"/>
</dbReference>
<evidence type="ECO:0000256" key="4">
    <source>
        <dbReference type="ARBA" id="ARBA00022777"/>
    </source>
</evidence>
<dbReference type="CDD" id="cd04515">
    <property type="entry name" value="Alpha_kinase"/>
    <property type="match status" value="1"/>
</dbReference>
<dbReference type="AlphaFoldDB" id="A0AAJ0HWT0"/>
<protein>
    <submittedName>
        <fullName evidence="7">Kinase-like domain-containing protein</fullName>
    </submittedName>
</protein>
<evidence type="ECO:0000256" key="1">
    <source>
        <dbReference type="ARBA" id="ARBA00022527"/>
    </source>
</evidence>
<dbReference type="Pfam" id="PF02816">
    <property type="entry name" value="Alpha_kinase"/>
    <property type="match status" value="1"/>
</dbReference>
<dbReference type="InterPro" id="IPR011009">
    <property type="entry name" value="Kinase-like_dom_sf"/>
</dbReference>
<accession>A0AAJ0HWT0</accession>
<keyword evidence="5" id="KW-0067">ATP-binding</keyword>
<name>A0AAJ0HWT0_9PEZI</name>
<keyword evidence="4 7" id="KW-0418">Kinase</keyword>
<dbReference type="SMART" id="SM00811">
    <property type="entry name" value="Alpha_kinase"/>
    <property type="match status" value="1"/>
</dbReference>